<dbReference type="OrthoDB" id="9876299at2759"/>
<dbReference type="FunCoup" id="A0A167K8P6">
    <property type="interactions" value="127"/>
</dbReference>
<keyword evidence="6" id="KW-1185">Reference proteome</keyword>
<dbReference type="InterPro" id="IPR036291">
    <property type="entry name" value="NAD(P)-bd_dom_sf"/>
</dbReference>
<dbReference type="Proteomes" id="UP000077315">
    <property type="component" value="Unassembled WGS sequence"/>
</dbReference>
<dbReference type="EMBL" id="KV440999">
    <property type="protein sequence ID" value="OAD67488.1"/>
    <property type="molecule type" value="Genomic_DNA"/>
</dbReference>
<dbReference type="Gene3D" id="3.40.50.720">
    <property type="entry name" value="NAD(P)-binding Rossmann-like Domain"/>
    <property type="match status" value="1"/>
</dbReference>
<dbReference type="GO" id="GO:0005737">
    <property type="term" value="C:cytoplasm"/>
    <property type="evidence" value="ECO:0007669"/>
    <property type="project" value="TreeGrafter"/>
</dbReference>
<reference evidence="6" key="1">
    <citation type="submission" date="2015-06" db="EMBL/GenBank/DDBJ databases">
        <title>Expansion of signal transduction pathways in fungi by whole-genome duplication.</title>
        <authorList>
            <consortium name="DOE Joint Genome Institute"/>
            <person name="Corrochano L.M."/>
            <person name="Kuo A."/>
            <person name="Marcet-Houben M."/>
            <person name="Polaino S."/>
            <person name="Salamov A."/>
            <person name="Villalobos J.M."/>
            <person name="Alvarez M.I."/>
            <person name="Avalos J."/>
            <person name="Benito E.P."/>
            <person name="Benoit I."/>
            <person name="Burger G."/>
            <person name="Camino L.P."/>
            <person name="Canovas D."/>
            <person name="Cerda-Olmedo E."/>
            <person name="Cheng J.-F."/>
            <person name="Dominguez A."/>
            <person name="Elias M."/>
            <person name="Eslava A.P."/>
            <person name="Glaser F."/>
            <person name="Grimwood J."/>
            <person name="Gutierrez G."/>
            <person name="Heitman J."/>
            <person name="Henrissat B."/>
            <person name="Iturriaga E.A."/>
            <person name="Lang B.F."/>
            <person name="Lavin J.L."/>
            <person name="Lee S."/>
            <person name="Li W."/>
            <person name="Lindquist E."/>
            <person name="Lopez-Garcia S."/>
            <person name="Luque E.M."/>
            <person name="Marcos A.T."/>
            <person name="Martin J."/>
            <person name="McCluskey K."/>
            <person name="Medina H.R."/>
            <person name="Miralles-Duran A."/>
            <person name="Miyazaki A."/>
            <person name="Munoz-Torres E."/>
            <person name="Oguiza J.A."/>
            <person name="Ohm R."/>
            <person name="Olmedo M."/>
            <person name="Orejas M."/>
            <person name="Ortiz-Castellanos L."/>
            <person name="Pisabarro A.G."/>
            <person name="Rodriguez-Romero J."/>
            <person name="Ruiz-Herrera J."/>
            <person name="Ruiz-Vazquez R."/>
            <person name="Sanz C."/>
            <person name="Schackwitz W."/>
            <person name="Schmutz J."/>
            <person name="Shahriari M."/>
            <person name="Shelest E."/>
            <person name="Silva-Franco F."/>
            <person name="Soanes D."/>
            <person name="Syed K."/>
            <person name="Tagua V.G."/>
            <person name="Talbot N.J."/>
            <person name="Thon M."/>
            <person name="De vries R.P."/>
            <person name="Wiebenga A."/>
            <person name="Yadav J.S."/>
            <person name="Braun E.L."/>
            <person name="Baker S."/>
            <person name="Garre V."/>
            <person name="Horwitz B."/>
            <person name="Torres-Martinez S."/>
            <person name="Idnurm A."/>
            <person name="Herrera-Estrella A."/>
            <person name="Gabaldon T."/>
            <person name="Grigoriev I.V."/>
        </authorList>
    </citation>
    <scope>NUCLEOTIDE SEQUENCE [LARGE SCALE GENOMIC DNA]</scope>
    <source>
        <strain evidence="6">NRRL 1555(-)</strain>
    </source>
</reference>
<dbReference type="InterPro" id="IPR002347">
    <property type="entry name" value="SDR_fam"/>
</dbReference>
<evidence type="ECO:0000256" key="4">
    <source>
        <dbReference type="RuleBase" id="RU000363"/>
    </source>
</evidence>
<gene>
    <name evidence="5" type="ORF">PHYBLDRAFT_118385</name>
</gene>
<dbReference type="RefSeq" id="XP_018285528.1">
    <property type="nucleotide sequence ID" value="XM_018428628.1"/>
</dbReference>
<evidence type="ECO:0000256" key="2">
    <source>
        <dbReference type="ARBA" id="ARBA00022857"/>
    </source>
</evidence>
<dbReference type="PRINTS" id="PR00080">
    <property type="entry name" value="SDRFAMILY"/>
</dbReference>
<dbReference type="SUPFAM" id="SSF51735">
    <property type="entry name" value="NAD(P)-binding Rossmann-fold domains"/>
    <property type="match status" value="1"/>
</dbReference>
<dbReference type="CDD" id="cd05325">
    <property type="entry name" value="carb_red_sniffer_like_SDR_c"/>
    <property type="match status" value="1"/>
</dbReference>
<dbReference type="PRINTS" id="PR00081">
    <property type="entry name" value="GDHRDH"/>
</dbReference>
<name>A0A167K8P6_PHYB8</name>
<keyword evidence="3" id="KW-0560">Oxidoreductase</keyword>
<dbReference type="PANTHER" id="PTHR43544:SF7">
    <property type="entry name" value="NADB-LER2"/>
    <property type="match status" value="1"/>
</dbReference>
<dbReference type="AlphaFoldDB" id="A0A167K8P6"/>
<sequence>MASKVLNYLITGTSRGLGLEMVKQLSDKGHLVVACARKPDDSEALQELVDNKSVYAIQMDIVSPSSVKAAIENIGKIVPQGIDVLINNAGNHGIKGFPPEDFMYVFETNVVGTSNVTQAALPLLKRRSTRQIVNVTSALGSLSLATTGTVVSYRVAKAAENMLTRTWAAHLKKEDFTVVSLHPGWARTDLGGPNAPLSAEQAINGVLTCLEKLEPKNNGVFLDYRDKNVQW</sequence>
<protein>
    <submittedName>
        <fullName evidence="5">Uncharacterized protein</fullName>
    </submittedName>
</protein>
<dbReference type="GeneID" id="28989534"/>
<evidence type="ECO:0000256" key="3">
    <source>
        <dbReference type="ARBA" id="ARBA00023002"/>
    </source>
</evidence>
<organism evidence="5 6">
    <name type="scientific">Phycomyces blakesleeanus (strain ATCC 8743b / DSM 1359 / FGSC 10004 / NBRC 33097 / NRRL 1555)</name>
    <dbReference type="NCBI Taxonomy" id="763407"/>
    <lineage>
        <taxon>Eukaryota</taxon>
        <taxon>Fungi</taxon>
        <taxon>Fungi incertae sedis</taxon>
        <taxon>Mucoromycota</taxon>
        <taxon>Mucoromycotina</taxon>
        <taxon>Mucoromycetes</taxon>
        <taxon>Mucorales</taxon>
        <taxon>Phycomycetaceae</taxon>
        <taxon>Phycomyces</taxon>
    </lineage>
</organism>
<dbReference type="GO" id="GO:0016491">
    <property type="term" value="F:oxidoreductase activity"/>
    <property type="evidence" value="ECO:0007669"/>
    <property type="project" value="UniProtKB-KW"/>
</dbReference>
<evidence type="ECO:0000256" key="1">
    <source>
        <dbReference type="ARBA" id="ARBA00006484"/>
    </source>
</evidence>
<dbReference type="PANTHER" id="PTHR43544">
    <property type="entry name" value="SHORT-CHAIN DEHYDROGENASE/REDUCTASE"/>
    <property type="match status" value="1"/>
</dbReference>
<dbReference type="VEuPathDB" id="FungiDB:PHYBLDRAFT_118385"/>
<keyword evidence="2" id="KW-0521">NADP</keyword>
<dbReference type="InterPro" id="IPR051468">
    <property type="entry name" value="Fungal_SecMetab_SDRs"/>
</dbReference>
<evidence type="ECO:0000313" key="6">
    <source>
        <dbReference type="Proteomes" id="UP000077315"/>
    </source>
</evidence>
<accession>A0A167K8P6</accession>
<evidence type="ECO:0000313" key="5">
    <source>
        <dbReference type="EMBL" id="OAD67488.1"/>
    </source>
</evidence>
<proteinExistence type="inferred from homology"/>
<comment type="similarity">
    <text evidence="1 4">Belongs to the short-chain dehydrogenases/reductases (SDR) family.</text>
</comment>
<dbReference type="Pfam" id="PF00106">
    <property type="entry name" value="adh_short"/>
    <property type="match status" value="1"/>
</dbReference>
<dbReference type="InParanoid" id="A0A167K8P6"/>